<evidence type="ECO:0000256" key="7">
    <source>
        <dbReference type="ARBA" id="ARBA00044770"/>
    </source>
</evidence>
<evidence type="ECO:0000256" key="4">
    <source>
        <dbReference type="ARBA" id="ARBA00022676"/>
    </source>
</evidence>
<evidence type="ECO:0000256" key="1">
    <source>
        <dbReference type="ARBA" id="ARBA00004752"/>
    </source>
</evidence>
<proteinExistence type="predicted"/>
<dbReference type="eggNOG" id="COG4953">
    <property type="taxonomic scope" value="Bacteria"/>
</dbReference>
<name>A3U264_PSEBH</name>
<feature type="region of interest" description="Disordered" evidence="9">
    <location>
        <begin position="445"/>
        <end position="654"/>
    </location>
</feature>
<comment type="pathway">
    <text evidence="1">Cell wall biogenesis; peptidoglycan biosynthesis.</text>
</comment>
<dbReference type="InterPro" id="IPR012338">
    <property type="entry name" value="Beta-lactam/transpept-like"/>
</dbReference>
<comment type="caution">
    <text evidence="11">The sequence shown here is derived from an EMBL/GenBank/DDBJ whole genome shotgun (WGS) entry which is preliminary data.</text>
</comment>
<keyword evidence="2" id="KW-0121">Carboxypeptidase</keyword>
<keyword evidence="4" id="KW-0328">Glycosyltransferase</keyword>
<dbReference type="SUPFAM" id="SSF53955">
    <property type="entry name" value="Lysozyme-like"/>
    <property type="match status" value="1"/>
</dbReference>
<dbReference type="GO" id="GO:0009252">
    <property type="term" value="P:peptidoglycan biosynthetic process"/>
    <property type="evidence" value="ECO:0007669"/>
    <property type="project" value="TreeGrafter"/>
</dbReference>
<dbReference type="Pfam" id="PF00912">
    <property type="entry name" value="Transgly"/>
    <property type="match status" value="1"/>
</dbReference>
<dbReference type="PANTHER" id="PTHR32282">
    <property type="entry name" value="BINDING PROTEIN TRANSPEPTIDASE, PUTATIVE-RELATED"/>
    <property type="match status" value="1"/>
</dbReference>
<organism evidence="11 12">
    <name type="scientific">Pseudooceanicola batsensis (strain ATCC BAA-863 / DSM 15984 / KCTC 12145 / HTCC2597)</name>
    <name type="common">Oceanicola batsensis</name>
    <dbReference type="NCBI Taxonomy" id="252305"/>
    <lineage>
        <taxon>Bacteria</taxon>
        <taxon>Pseudomonadati</taxon>
        <taxon>Pseudomonadota</taxon>
        <taxon>Alphaproteobacteria</taxon>
        <taxon>Rhodobacterales</taxon>
        <taxon>Paracoccaceae</taxon>
        <taxon>Pseudooceanicola</taxon>
    </lineage>
</organism>
<evidence type="ECO:0000256" key="5">
    <source>
        <dbReference type="ARBA" id="ARBA00022679"/>
    </source>
</evidence>
<feature type="compositionally biased region" description="Low complexity" evidence="9">
    <location>
        <begin position="582"/>
        <end position="599"/>
    </location>
</feature>
<protein>
    <recommendedName>
        <fullName evidence="7">peptidoglycan glycosyltransferase</fullName>
        <ecNumber evidence="7">2.4.99.28</ecNumber>
    </recommendedName>
</protein>
<dbReference type="InterPro" id="IPR023346">
    <property type="entry name" value="Lysozyme-like_dom_sf"/>
</dbReference>
<dbReference type="Gene3D" id="1.10.3810.10">
    <property type="entry name" value="Biosynthetic peptidoglycan transglycosylase-like"/>
    <property type="match status" value="1"/>
</dbReference>
<evidence type="ECO:0000256" key="8">
    <source>
        <dbReference type="ARBA" id="ARBA00049902"/>
    </source>
</evidence>
<dbReference type="HOGENOM" id="CLU_385811_0_0_5"/>
<keyword evidence="12" id="KW-1185">Reference proteome</keyword>
<dbReference type="GO" id="GO:0008955">
    <property type="term" value="F:peptidoglycan glycosyltransferase activity"/>
    <property type="evidence" value="ECO:0007669"/>
    <property type="project" value="UniProtKB-EC"/>
</dbReference>
<dbReference type="STRING" id="252305.OB2597_14511"/>
<sequence length="716" mass="77785">MRDATDRWIDRTELPPLAVETSVEIRDRDGDLLRVFTVADGRWRLDLSRAEIDPGYLRMLTRYEDRRFRDHGGVDPRALLRAAWQSVRAGRIVSGGSTLTMQVARLLEDSGTGAWAGKLRQMRVAWALERRLDKDRILALYARLAPMGGNLEGLRAATLAYFGKEPARLTPAEAALLVALPQSPEARRPDRHPDAAARARDRVLDRMARQGLLTWDEVAAARAEPAPRARRPFPALAPHLTARAQAEAPDAPVQRLTLDAGVQSRLEALAAAALRGRSDRLSVAILAADHRTGEILASVGSAGLGAQGAGLCRHDARAALARFDVETAGLRPGLRPGARPSRNTDRRPADVLRRLRAAELRRGLPRRNPGGARPAPFAEPARRPADRGHRPPEPRRRPATRRCRAGNPGGAAGPGRRARRAGTDARGSGAALCRAGQWRHGAAPALEVRREGRDRPHHDARLGLADRRNSHGSRPAAGRPGRPARLQDGHELWPPRRLGSRVRRRACGGRLDRPTRRHAGSGGLRRRHGRADPFRGLRPAETGARPAAAAAARNPSDRGLAPARAAQALPLRRRVGRRRRPAAAVLSARGRGPGSRRVGPGQGSGRAPAVHLAGQRAAGAHRRTRAGDPAGPAWPRPHRTERDRRGRPRIAGPDRPGVTCGAVVLGLDPRICRHEVLGFAGKRRVQMRRPPGRAWRGRARMAGGPRVEPEGEGGHR</sequence>
<dbReference type="InterPro" id="IPR050396">
    <property type="entry name" value="Glycosyltr_51/Transpeptidase"/>
</dbReference>
<reference evidence="11 12" key="1">
    <citation type="journal article" date="2010" name="J. Bacteriol.">
        <title>Genome sequences of Oceanicola granulosus HTCC2516(T) and Oceanicola batsensis HTCC2597(TDelta).</title>
        <authorList>
            <person name="Thrash J.C."/>
            <person name="Cho J.C."/>
            <person name="Vergin K.L."/>
            <person name="Giovannoni S.J."/>
        </authorList>
    </citation>
    <scope>NUCLEOTIDE SEQUENCE [LARGE SCALE GENOMIC DNA]</scope>
    <source>
        <strain evidence="12">ATCC BAA-863 / DSM 15984 / KCTC 12145 / HTCC2597</strain>
    </source>
</reference>
<dbReference type="Proteomes" id="UP000004318">
    <property type="component" value="Unassembled WGS sequence"/>
</dbReference>
<evidence type="ECO:0000259" key="10">
    <source>
        <dbReference type="Pfam" id="PF00912"/>
    </source>
</evidence>
<keyword evidence="3" id="KW-0378">Hydrolase</keyword>
<feature type="compositionally biased region" description="Basic and acidic residues" evidence="9">
    <location>
        <begin position="380"/>
        <end position="396"/>
    </location>
</feature>
<feature type="region of interest" description="Disordered" evidence="9">
    <location>
        <begin position="695"/>
        <end position="716"/>
    </location>
</feature>
<dbReference type="EC" id="2.4.99.28" evidence="7"/>
<evidence type="ECO:0000256" key="6">
    <source>
        <dbReference type="ARBA" id="ARBA00023268"/>
    </source>
</evidence>
<feature type="compositionally biased region" description="Low complexity" evidence="9">
    <location>
        <begin position="539"/>
        <end position="570"/>
    </location>
</feature>
<feature type="compositionally biased region" description="Basic and acidic residues" evidence="9">
    <location>
        <begin position="485"/>
        <end position="494"/>
    </location>
</feature>
<accession>A3U264</accession>
<feature type="domain" description="Glycosyl transferase family 51" evidence="10">
    <location>
        <begin position="40"/>
        <end position="207"/>
    </location>
</feature>
<keyword evidence="6" id="KW-0511">Multifunctional enzyme</keyword>
<evidence type="ECO:0000313" key="12">
    <source>
        <dbReference type="Proteomes" id="UP000004318"/>
    </source>
</evidence>
<dbReference type="GO" id="GO:0006508">
    <property type="term" value="P:proteolysis"/>
    <property type="evidence" value="ECO:0007669"/>
    <property type="project" value="UniProtKB-KW"/>
</dbReference>
<keyword evidence="3" id="KW-0645">Protease</keyword>
<feature type="compositionally biased region" description="Low complexity" evidence="9">
    <location>
        <begin position="472"/>
        <end position="484"/>
    </location>
</feature>
<feature type="compositionally biased region" description="Low complexity" evidence="9">
    <location>
        <begin position="366"/>
        <end position="379"/>
    </location>
</feature>
<evidence type="ECO:0000256" key="9">
    <source>
        <dbReference type="SAM" id="MobiDB-lite"/>
    </source>
</evidence>
<dbReference type="GO" id="GO:0030288">
    <property type="term" value="C:outer membrane-bounded periplasmic space"/>
    <property type="evidence" value="ECO:0007669"/>
    <property type="project" value="TreeGrafter"/>
</dbReference>
<dbReference type="SUPFAM" id="SSF56601">
    <property type="entry name" value="beta-lactamase/transpeptidase-like"/>
    <property type="match status" value="1"/>
</dbReference>
<dbReference type="AlphaFoldDB" id="A3U264"/>
<feature type="compositionally biased region" description="Basic residues" evidence="9">
    <location>
        <begin position="515"/>
        <end position="529"/>
    </location>
</feature>
<dbReference type="InterPro" id="IPR001264">
    <property type="entry name" value="Glyco_trans_51"/>
</dbReference>
<evidence type="ECO:0000256" key="2">
    <source>
        <dbReference type="ARBA" id="ARBA00022645"/>
    </source>
</evidence>
<feature type="compositionally biased region" description="Basic and acidic residues" evidence="9">
    <location>
        <begin position="707"/>
        <end position="716"/>
    </location>
</feature>
<feature type="region of interest" description="Disordered" evidence="9">
    <location>
        <begin position="330"/>
        <end position="432"/>
    </location>
</feature>
<dbReference type="EMBL" id="AAMO01000011">
    <property type="protein sequence ID" value="EAQ01664.1"/>
    <property type="molecule type" value="Genomic_DNA"/>
</dbReference>
<dbReference type="GO" id="GO:0004180">
    <property type="term" value="F:carboxypeptidase activity"/>
    <property type="evidence" value="ECO:0007669"/>
    <property type="project" value="UniProtKB-KW"/>
</dbReference>
<evidence type="ECO:0000313" key="11">
    <source>
        <dbReference type="EMBL" id="EAQ01664.1"/>
    </source>
</evidence>
<feature type="compositionally biased region" description="Basic residues" evidence="9">
    <location>
        <begin position="498"/>
        <end position="507"/>
    </location>
</feature>
<dbReference type="InterPro" id="IPR036950">
    <property type="entry name" value="PBP_transglycosylase"/>
</dbReference>
<gene>
    <name evidence="11" type="ORF">OB2597_14511</name>
</gene>
<evidence type="ECO:0000256" key="3">
    <source>
        <dbReference type="ARBA" id="ARBA00022670"/>
    </source>
</evidence>
<dbReference type="PANTHER" id="PTHR32282:SF15">
    <property type="entry name" value="PENICILLIN-BINDING PROTEIN 1C"/>
    <property type="match status" value="1"/>
</dbReference>
<keyword evidence="5" id="KW-0808">Transferase</keyword>
<feature type="compositionally biased region" description="Basic and acidic residues" evidence="9">
    <location>
        <begin position="342"/>
        <end position="362"/>
    </location>
</feature>
<feature type="compositionally biased region" description="Basic and acidic residues" evidence="9">
    <location>
        <begin position="447"/>
        <end position="469"/>
    </location>
</feature>
<comment type="catalytic activity">
    <reaction evidence="8">
        <text>[GlcNAc-(1-&gt;4)-Mur2Ac(oyl-L-Ala-gamma-D-Glu-L-Lys-D-Ala-D-Ala)](n)-di-trans,octa-cis-undecaprenyl diphosphate + beta-D-GlcNAc-(1-&gt;4)-Mur2Ac(oyl-L-Ala-gamma-D-Glu-L-Lys-D-Ala-D-Ala)-di-trans,octa-cis-undecaprenyl diphosphate = [GlcNAc-(1-&gt;4)-Mur2Ac(oyl-L-Ala-gamma-D-Glu-L-Lys-D-Ala-D-Ala)](n+1)-di-trans,octa-cis-undecaprenyl diphosphate + di-trans,octa-cis-undecaprenyl diphosphate + H(+)</text>
        <dbReference type="Rhea" id="RHEA:23708"/>
        <dbReference type="Rhea" id="RHEA-COMP:9602"/>
        <dbReference type="Rhea" id="RHEA-COMP:9603"/>
        <dbReference type="ChEBI" id="CHEBI:15378"/>
        <dbReference type="ChEBI" id="CHEBI:58405"/>
        <dbReference type="ChEBI" id="CHEBI:60033"/>
        <dbReference type="ChEBI" id="CHEBI:78435"/>
        <dbReference type="EC" id="2.4.99.28"/>
    </reaction>
</comment>
<feature type="compositionally biased region" description="Basic residues" evidence="9">
    <location>
        <begin position="571"/>
        <end position="581"/>
    </location>
</feature>